<dbReference type="STRING" id="1144548.SAMN05443287_10129"/>
<proteinExistence type="predicted"/>
<feature type="region of interest" description="Disordered" evidence="1">
    <location>
        <begin position="143"/>
        <end position="194"/>
    </location>
</feature>
<accession>A0A1H6R7P8</accession>
<evidence type="ECO:0000256" key="1">
    <source>
        <dbReference type="SAM" id="MobiDB-lite"/>
    </source>
</evidence>
<organism evidence="2 3">
    <name type="scientific">Micromonospora phaseoli</name>
    <dbReference type="NCBI Taxonomy" id="1144548"/>
    <lineage>
        <taxon>Bacteria</taxon>
        <taxon>Bacillati</taxon>
        <taxon>Actinomycetota</taxon>
        <taxon>Actinomycetes</taxon>
        <taxon>Micromonosporales</taxon>
        <taxon>Micromonosporaceae</taxon>
        <taxon>Micromonospora</taxon>
    </lineage>
</organism>
<dbReference type="Proteomes" id="UP000198707">
    <property type="component" value="Unassembled WGS sequence"/>
</dbReference>
<feature type="compositionally biased region" description="Low complexity" evidence="1">
    <location>
        <begin position="157"/>
        <end position="170"/>
    </location>
</feature>
<gene>
    <name evidence="2" type="ORF">SAMN05443287_10129</name>
</gene>
<dbReference type="EMBL" id="FNYV01000001">
    <property type="protein sequence ID" value="SEI50506.1"/>
    <property type="molecule type" value="Genomic_DNA"/>
</dbReference>
<evidence type="ECO:0008006" key="4">
    <source>
        <dbReference type="Google" id="ProtNLM"/>
    </source>
</evidence>
<evidence type="ECO:0000313" key="2">
    <source>
        <dbReference type="EMBL" id="SEI50506.1"/>
    </source>
</evidence>
<feature type="compositionally biased region" description="Basic and acidic residues" evidence="1">
    <location>
        <begin position="177"/>
        <end position="194"/>
    </location>
</feature>
<evidence type="ECO:0000313" key="3">
    <source>
        <dbReference type="Proteomes" id="UP000198707"/>
    </source>
</evidence>
<name>A0A1H6R7P8_9ACTN</name>
<protein>
    <recommendedName>
        <fullName evidence="4">Flavin reductase</fullName>
    </recommendedName>
</protein>
<dbReference type="AlphaFoldDB" id="A0A1H6R7P8"/>
<reference evidence="3" key="1">
    <citation type="submission" date="2016-10" db="EMBL/GenBank/DDBJ databases">
        <authorList>
            <person name="Varghese N."/>
            <person name="Submissions S."/>
        </authorList>
    </citation>
    <scope>NUCLEOTIDE SEQUENCE [LARGE SCALE GENOMIC DNA]</scope>
    <source>
        <strain evidence="3">CGMCC 4.7038</strain>
    </source>
</reference>
<sequence>MPPWPDASSERRPAGTVAGLFVEADSFRYAGHGRAAFYCVRNLTGDEQPEPEPQHLLAAEPGDHPPLRPLWLCRRCGQPWPCTRAKLALLADYGGSPVNLFVYLAGCLQDAMDELHRLDPSVTGSATDMFDRFLGWPTRLNRSYRVTRPGDDSPGKATTRGPGAAPRPAAEQTPPADRVENSEEGRGLDRDRLG</sequence>
<keyword evidence="3" id="KW-1185">Reference proteome</keyword>